<dbReference type="EMBL" id="ML977601">
    <property type="protein sequence ID" value="KAF1998702.1"/>
    <property type="molecule type" value="Genomic_DNA"/>
</dbReference>
<dbReference type="OrthoDB" id="426718at2759"/>
<proteinExistence type="predicted"/>
<keyword evidence="1" id="KW-0812">Transmembrane</keyword>
<reference evidence="2" key="1">
    <citation type="journal article" date="2020" name="Stud. Mycol.">
        <title>101 Dothideomycetes genomes: a test case for predicting lifestyles and emergence of pathogens.</title>
        <authorList>
            <person name="Haridas S."/>
            <person name="Albert R."/>
            <person name="Binder M."/>
            <person name="Bloem J."/>
            <person name="Labutti K."/>
            <person name="Salamov A."/>
            <person name="Andreopoulos B."/>
            <person name="Baker S."/>
            <person name="Barry K."/>
            <person name="Bills G."/>
            <person name="Bluhm B."/>
            <person name="Cannon C."/>
            <person name="Castanera R."/>
            <person name="Culley D."/>
            <person name="Daum C."/>
            <person name="Ezra D."/>
            <person name="Gonzalez J."/>
            <person name="Henrissat B."/>
            <person name="Kuo A."/>
            <person name="Liang C."/>
            <person name="Lipzen A."/>
            <person name="Lutzoni F."/>
            <person name="Magnuson J."/>
            <person name="Mondo S."/>
            <person name="Nolan M."/>
            <person name="Ohm R."/>
            <person name="Pangilinan J."/>
            <person name="Park H.-J."/>
            <person name="Ramirez L."/>
            <person name="Alfaro M."/>
            <person name="Sun H."/>
            <person name="Tritt A."/>
            <person name="Yoshinaga Y."/>
            <person name="Zwiers L.-H."/>
            <person name="Turgeon B."/>
            <person name="Goodwin S."/>
            <person name="Spatafora J."/>
            <person name="Crous P."/>
            <person name="Grigoriev I."/>
        </authorList>
    </citation>
    <scope>NUCLEOTIDE SEQUENCE</scope>
    <source>
        <strain evidence="2">CBS 123094</strain>
    </source>
</reference>
<sequence length="327" mass="37371">MYTLRRKVSVLSLAGLLGLFFLVIYFTLQPWTADNIHAFIGQHRYTGVSVEGISPNSKTTNTTAQIIPTLNTSLQSFHKALVVAKVKAENSDWIEENFPDWKTAVYTVDDKNATLHTAQNKGHEANVYLTYIINNYSNLPDIIVFLHSHQKHKHGTRDERSFEGIDFDNVKAVKALQLEHIQKTGYANLRCLTRPGCPAEIQPFRPEAERDPLRPQENAMAKSWAELFGNDEVPQVIATPCCAQFSVSREQVLKRRKEDYEKYLKWIYDTPLDDFTSGRIFEYLWHIIFGRDPVYCPDMKQCYQDQYGTNASAVHADSNNNEGFEGG</sequence>
<protein>
    <submittedName>
        <fullName evidence="2">Uncharacterized protein</fullName>
    </submittedName>
</protein>
<dbReference type="Pfam" id="PF11913">
    <property type="entry name" value="DUF3431"/>
    <property type="match status" value="1"/>
</dbReference>
<evidence type="ECO:0000313" key="2">
    <source>
        <dbReference type="EMBL" id="KAF1998702.1"/>
    </source>
</evidence>
<dbReference type="Proteomes" id="UP000799779">
    <property type="component" value="Unassembled WGS sequence"/>
</dbReference>
<accession>A0A6A5WAJ9</accession>
<evidence type="ECO:0000256" key="1">
    <source>
        <dbReference type="SAM" id="Phobius"/>
    </source>
</evidence>
<dbReference type="PANTHER" id="PTHR37490">
    <property type="entry name" value="EXPRESSED PROTEIN"/>
    <property type="match status" value="1"/>
</dbReference>
<keyword evidence="1" id="KW-0472">Membrane</keyword>
<name>A0A6A5WAJ9_9PLEO</name>
<dbReference type="PANTHER" id="PTHR37490:SF2">
    <property type="match status" value="1"/>
</dbReference>
<keyword evidence="1" id="KW-1133">Transmembrane helix</keyword>
<dbReference type="AlphaFoldDB" id="A0A6A5WAJ9"/>
<organism evidence="2 3">
    <name type="scientific">Amniculicola lignicola CBS 123094</name>
    <dbReference type="NCBI Taxonomy" id="1392246"/>
    <lineage>
        <taxon>Eukaryota</taxon>
        <taxon>Fungi</taxon>
        <taxon>Dikarya</taxon>
        <taxon>Ascomycota</taxon>
        <taxon>Pezizomycotina</taxon>
        <taxon>Dothideomycetes</taxon>
        <taxon>Pleosporomycetidae</taxon>
        <taxon>Pleosporales</taxon>
        <taxon>Amniculicolaceae</taxon>
        <taxon>Amniculicola</taxon>
    </lineage>
</organism>
<gene>
    <name evidence="2" type="ORF">P154DRAFT_242882</name>
</gene>
<dbReference type="InterPro" id="IPR021838">
    <property type="entry name" value="DUF3431"/>
</dbReference>
<keyword evidence="3" id="KW-1185">Reference proteome</keyword>
<evidence type="ECO:0000313" key="3">
    <source>
        <dbReference type="Proteomes" id="UP000799779"/>
    </source>
</evidence>
<feature type="transmembrane region" description="Helical" evidence="1">
    <location>
        <begin position="7"/>
        <end position="28"/>
    </location>
</feature>